<reference evidence="2" key="1">
    <citation type="submission" date="2023-03" db="EMBL/GenBank/DDBJ databases">
        <title>Massive genome expansion in bonnet fungi (Mycena s.s.) driven by repeated elements and novel gene families across ecological guilds.</title>
        <authorList>
            <consortium name="Lawrence Berkeley National Laboratory"/>
            <person name="Harder C.B."/>
            <person name="Miyauchi S."/>
            <person name="Viragh M."/>
            <person name="Kuo A."/>
            <person name="Thoen E."/>
            <person name="Andreopoulos B."/>
            <person name="Lu D."/>
            <person name="Skrede I."/>
            <person name="Drula E."/>
            <person name="Henrissat B."/>
            <person name="Morin E."/>
            <person name="Kohler A."/>
            <person name="Barry K."/>
            <person name="LaButti K."/>
            <person name="Morin E."/>
            <person name="Salamov A."/>
            <person name="Lipzen A."/>
            <person name="Mereny Z."/>
            <person name="Hegedus B."/>
            <person name="Baldrian P."/>
            <person name="Stursova M."/>
            <person name="Weitz H."/>
            <person name="Taylor A."/>
            <person name="Grigoriev I.V."/>
            <person name="Nagy L.G."/>
            <person name="Martin F."/>
            <person name="Kauserud H."/>
        </authorList>
    </citation>
    <scope>NUCLEOTIDE SEQUENCE</scope>
    <source>
        <strain evidence="2">CBHHK200</strain>
    </source>
</reference>
<feature type="coiled-coil region" evidence="1">
    <location>
        <begin position="20"/>
        <end position="54"/>
    </location>
</feature>
<keyword evidence="3" id="KW-1185">Reference proteome</keyword>
<dbReference type="Proteomes" id="UP001218188">
    <property type="component" value="Unassembled WGS sequence"/>
</dbReference>
<dbReference type="AlphaFoldDB" id="A0AAD6T0I5"/>
<protein>
    <recommendedName>
        <fullName evidence="4">F-box domain-containing protein</fullName>
    </recommendedName>
</protein>
<organism evidence="2 3">
    <name type="scientific">Mycena alexandri</name>
    <dbReference type="NCBI Taxonomy" id="1745969"/>
    <lineage>
        <taxon>Eukaryota</taxon>
        <taxon>Fungi</taxon>
        <taxon>Dikarya</taxon>
        <taxon>Basidiomycota</taxon>
        <taxon>Agaricomycotina</taxon>
        <taxon>Agaricomycetes</taxon>
        <taxon>Agaricomycetidae</taxon>
        <taxon>Agaricales</taxon>
        <taxon>Marasmiineae</taxon>
        <taxon>Mycenaceae</taxon>
        <taxon>Mycena</taxon>
    </lineage>
</organism>
<sequence length="524" mass="58325">MQSLDEDLLRAHETKTALRLTEAENSRRDVRTQIQQVKLQARKLQTTITALERSETLLLRDKPALRRSEEIKLEKETIVAQYQLILREIVALNTPITAETFQASPIRRMPTDILVAIFMAAGSDDIQPAGKGPIPMLLEVCAEWRAVACAHPALWSAFSCSVFPGIGGPTIELVELYLRRSKAAALTIEVDAGNPRGPVNSIADEVKPMMDLLAGHAERLHRLHLVGDWHMVHLRGFRGRLPRLEILRLQPMGYKSSDEFEIAPRLHTLVLSTGHTKEALPFDQIRSLHLYTGVSVLSLDKYSHLASMSCSFTESGLFGAEYAKLPHLSSWTIDFTKFNRAQLVSWARFFDAFTAPALESLEVYALSQPSNLGRFVQRSGYNLKTLVRRGSSVRIAELLQIFEFSPSLASFTMKDGATPTAIADRLLTALTVGADRHFSAFLPNLKHISIEGEYIFRDAILVAMLESRAASALGSRSTYVALDVVELTLHRVVEDASVGRLRDLESVNVSLHCLDHEGELITVI</sequence>
<evidence type="ECO:0008006" key="4">
    <source>
        <dbReference type="Google" id="ProtNLM"/>
    </source>
</evidence>
<evidence type="ECO:0000313" key="3">
    <source>
        <dbReference type="Proteomes" id="UP001218188"/>
    </source>
</evidence>
<dbReference type="PANTHER" id="PTHR38926:SF5">
    <property type="entry name" value="F-BOX AND LEUCINE-RICH REPEAT PROTEIN 6"/>
    <property type="match status" value="1"/>
</dbReference>
<evidence type="ECO:0000313" key="2">
    <source>
        <dbReference type="EMBL" id="KAJ7037168.1"/>
    </source>
</evidence>
<dbReference type="EMBL" id="JARJCM010000039">
    <property type="protein sequence ID" value="KAJ7037168.1"/>
    <property type="molecule type" value="Genomic_DNA"/>
</dbReference>
<evidence type="ECO:0000256" key="1">
    <source>
        <dbReference type="SAM" id="Coils"/>
    </source>
</evidence>
<keyword evidence="1" id="KW-0175">Coiled coil</keyword>
<comment type="caution">
    <text evidence="2">The sequence shown here is derived from an EMBL/GenBank/DDBJ whole genome shotgun (WGS) entry which is preliminary data.</text>
</comment>
<accession>A0AAD6T0I5</accession>
<gene>
    <name evidence="2" type="ORF">C8F04DRAFT_1332818</name>
</gene>
<proteinExistence type="predicted"/>
<dbReference type="PANTHER" id="PTHR38926">
    <property type="entry name" value="F-BOX DOMAIN CONTAINING PROTEIN, EXPRESSED"/>
    <property type="match status" value="1"/>
</dbReference>
<name>A0AAD6T0I5_9AGAR</name>